<keyword evidence="1" id="KW-0812">Transmembrane</keyword>
<accession>A0ABT8GD80</accession>
<evidence type="ECO:0000313" key="3">
    <source>
        <dbReference type="Proteomes" id="UP001172728"/>
    </source>
</evidence>
<reference evidence="2" key="1">
    <citation type="submission" date="2023-06" db="EMBL/GenBank/DDBJ databases">
        <title>Sysu t00192.</title>
        <authorList>
            <person name="Gao L."/>
            <person name="Fang B.-Z."/>
            <person name="Li W.-J."/>
        </authorList>
    </citation>
    <scope>NUCLEOTIDE SEQUENCE</scope>
    <source>
        <strain evidence="2">SYSU T00192</strain>
    </source>
</reference>
<comment type="caution">
    <text evidence="2">The sequence shown here is derived from an EMBL/GenBank/DDBJ whole genome shotgun (WGS) entry which is preliminary data.</text>
</comment>
<dbReference type="RefSeq" id="WP_301135151.1">
    <property type="nucleotide sequence ID" value="NZ_JAUHPW010000010.1"/>
</dbReference>
<organism evidence="2 3">
    <name type="scientific">Demequina litoralis</name>
    <dbReference type="NCBI Taxonomy" id="3051660"/>
    <lineage>
        <taxon>Bacteria</taxon>
        <taxon>Bacillati</taxon>
        <taxon>Actinomycetota</taxon>
        <taxon>Actinomycetes</taxon>
        <taxon>Micrococcales</taxon>
        <taxon>Demequinaceae</taxon>
        <taxon>Demequina</taxon>
    </lineage>
</organism>
<evidence type="ECO:0000256" key="1">
    <source>
        <dbReference type="SAM" id="Phobius"/>
    </source>
</evidence>
<keyword evidence="3" id="KW-1185">Reference proteome</keyword>
<name>A0ABT8GD80_9MICO</name>
<protein>
    <submittedName>
        <fullName evidence="2">Pilus assembly protein</fullName>
    </submittedName>
</protein>
<keyword evidence="1" id="KW-1133">Transmembrane helix</keyword>
<dbReference type="EMBL" id="JAUHPW010000010">
    <property type="protein sequence ID" value="MDN4476629.1"/>
    <property type="molecule type" value="Genomic_DNA"/>
</dbReference>
<evidence type="ECO:0000313" key="2">
    <source>
        <dbReference type="EMBL" id="MDN4476629.1"/>
    </source>
</evidence>
<gene>
    <name evidence="2" type="ORF">QQX09_12250</name>
</gene>
<dbReference type="Proteomes" id="UP001172728">
    <property type="component" value="Unassembled WGS sequence"/>
</dbReference>
<feature type="transmembrane region" description="Helical" evidence="1">
    <location>
        <begin position="12"/>
        <end position="32"/>
    </location>
</feature>
<sequence length="154" mass="14976">MGRDRRDDAGAATVELVALTLVLLLPIVYLVVAVSRVQAGAYAAEAAAYSAARGAVVAGLDALDSGADPAEALASARETADAAAAVAVEDFGSASSARVELACEGECLAPGTAVTASVTVEVPLPGLPAVVRAALPAAVTLSASASSPVDGYAP</sequence>
<keyword evidence="1" id="KW-0472">Membrane</keyword>
<proteinExistence type="predicted"/>